<dbReference type="InterPro" id="IPR020843">
    <property type="entry name" value="ER"/>
</dbReference>
<dbReference type="SUPFAM" id="SSF51735">
    <property type="entry name" value="NAD(P)-binding Rossmann-fold domains"/>
    <property type="match status" value="1"/>
</dbReference>
<dbReference type="Gene3D" id="3.90.180.10">
    <property type="entry name" value="Medium-chain alcohol dehydrogenases, catalytic domain"/>
    <property type="match status" value="1"/>
</dbReference>
<comment type="similarity">
    <text evidence="2 7">Belongs to the zinc-containing alcohol dehydrogenase family.</text>
</comment>
<dbReference type="RefSeq" id="WP_118924815.1">
    <property type="nucleotide sequence ID" value="NZ_QXGH01000013.1"/>
</dbReference>
<keyword evidence="6" id="KW-0520">NAD</keyword>
<comment type="caution">
    <text evidence="9">The sequence shown here is derived from an EMBL/GenBank/DDBJ whole genome shotgun (WGS) entry which is preliminary data.</text>
</comment>
<evidence type="ECO:0000313" key="9">
    <source>
        <dbReference type="EMBL" id="RHW27287.1"/>
    </source>
</evidence>
<evidence type="ECO:0000256" key="3">
    <source>
        <dbReference type="ARBA" id="ARBA00022723"/>
    </source>
</evidence>
<dbReference type="InterPro" id="IPR013154">
    <property type="entry name" value="ADH-like_N"/>
</dbReference>
<reference evidence="9 10" key="1">
    <citation type="submission" date="2018-09" db="EMBL/GenBank/DDBJ databases">
        <title>Genome sequencing of Nocardioides immobilis CCTCC AB 2017083 for comparison to Nocardioides silvaticus.</title>
        <authorList>
            <person name="Li C."/>
            <person name="Wang G."/>
        </authorList>
    </citation>
    <scope>NUCLEOTIDE SEQUENCE [LARGE SCALE GENOMIC DNA]</scope>
    <source>
        <strain evidence="9 10">CCTCC AB 2017083</strain>
    </source>
</reference>
<dbReference type="EMBL" id="QXGH01000013">
    <property type="protein sequence ID" value="RHW27287.1"/>
    <property type="molecule type" value="Genomic_DNA"/>
</dbReference>
<evidence type="ECO:0000256" key="6">
    <source>
        <dbReference type="ARBA" id="ARBA00023027"/>
    </source>
</evidence>
<proteinExistence type="inferred from homology"/>
<gene>
    <name evidence="9" type="ORF">D0Z08_08965</name>
</gene>
<keyword evidence="4 7" id="KW-0862">Zinc</keyword>
<dbReference type="GO" id="GO:0016491">
    <property type="term" value="F:oxidoreductase activity"/>
    <property type="evidence" value="ECO:0007669"/>
    <property type="project" value="UniProtKB-KW"/>
</dbReference>
<dbReference type="InterPro" id="IPR013149">
    <property type="entry name" value="ADH-like_C"/>
</dbReference>
<evidence type="ECO:0000256" key="2">
    <source>
        <dbReference type="ARBA" id="ARBA00008072"/>
    </source>
</evidence>
<sequence>MKAARFHGRGDIRIDDVPEPATRPGTVKVEVEWCGICGTDLHEYLDGPIFAPTADEPHPLTGESVPITLGHEFAGSVVELGAGVTDLRVGDRVVVEPYLVCGRCDACTQGRYNVCASLGFIGLSGAGGGFSQYVVAERRWIHPLGELATDVGALVEPLAVAYHAVRLAHTKPGDTALVFGAGPIGLVTTAALRAVGVEQVLVVEPAAVRKQKAPGAGADHVIDPTQADVVDAVMELTSGRGADVSFECAGIDAVLASAIRATRVGGTVVNVAIWGHEASVAMNDLVFREVNVVGSLAYCDDHPATIRMIQEGKVEPHQFITGRIGVDDIVKQGFEELIDNKEENVKILVTPT</sequence>
<dbReference type="SMART" id="SM00829">
    <property type="entry name" value="PKS_ER"/>
    <property type="match status" value="1"/>
</dbReference>
<evidence type="ECO:0000256" key="4">
    <source>
        <dbReference type="ARBA" id="ARBA00022833"/>
    </source>
</evidence>
<dbReference type="InterPro" id="IPR036291">
    <property type="entry name" value="NAD(P)-bd_dom_sf"/>
</dbReference>
<dbReference type="CDD" id="cd08233">
    <property type="entry name" value="butanediol_DH_like"/>
    <property type="match status" value="1"/>
</dbReference>
<dbReference type="InterPro" id="IPR002328">
    <property type="entry name" value="ADH_Zn_CS"/>
</dbReference>
<feature type="domain" description="Enoyl reductase (ER)" evidence="8">
    <location>
        <begin position="8"/>
        <end position="349"/>
    </location>
</feature>
<keyword evidence="3 7" id="KW-0479">Metal-binding</keyword>
<accession>A0A417Y3X3</accession>
<protein>
    <submittedName>
        <fullName evidence="9">2,3-butanediol dehydrogenase</fullName>
    </submittedName>
</protein>
<dbReference type="FunFam" id="3.40.50.720:FF:000068">
    <property type="entry name" value="Sorbitol dehydrogenase"/>
    <property type="match status" value="1"/>
</dbReference>
<organism evidence="9 10">
    <name type="scientific">Nocardioides immobilis</name>
    <dbReference type="NCBI Taxonomy" id="2049295"/>
    <lineage>
        <taxon>Bacteria</taxon>
        <taxon>Bacillati</taxon>
        <taxon>Actinomycetota</taxon>
        <taxon>Actinomycetes</taxon>
        <taxon>Propionibacteriales</taxon>
        <taxon>Nocardioidaceae</taxon>
        <taxon>Nocardioides</taxon>
    </lineage>
</organism>
<dbReference type="Pfam" id="PF08240">
    <property type="entry name" value="ADH_N"/>
    <property type="match status" value="1"/>
</dbReference>
<evidence type="ECO:0000313" key="10">
    <source>
        <dbReference type="Proteomes" id="UP000283644"/>
    </source>
</evidence>
<evidence type="ECO:0000259" key="8">
    <source>
        <dbReference type="SMART" id="SM00829"/>
    </source>
</evidence>
<dbReference type="PANTHER" id="PTHR43161:SF23">
    <property type="entry name" value="(R,R)-BUTANEDIOL DEHYDROGENASE-RELATED"/>
    <property type="match status" value="1"/>
</dbReference>
<dbReference type="InterPro" id="IPR011032">
    <property type="entry name" value="GroES-like_sf"/>
</dbReference>
<dbReference type="OrthoDB" id="9797931at2"/>
<dbReference type="PANTHER" id="PTHR43161">
    <property type="entry name" value="SORBITOL DEHYDROGENASE"/>
    <property type="match status" value="1"/>
</dbReference>
<comment type="cofactor">
    <cofactor evidence="1 7">
        <name>Zn(2+)</name>
        <dbReference type="ChEBI" id="CHEBI:29105"/>
    </cofactor>
</comment>
<dbReference type="PROSITE" id="PS00059">
    <property type="entry name" value="ADH_ZINC"/>
    <property type="match status" value="1"/>
</dbReference>
<name>A0A417Y3X3_9ACTN</name>
<evidence type="ECO:0000256" key="5">
    <source>
        <dbReference type="ARBA" id="ARBA00023002"/>
    </source>
</evidence>
<keyword evidence="5" id="KW-0560">Oxidoreductase</keyword>
<evidence type="ECO:0000256" key="1">
    <source>
        <dbReference type="ARBA" id="ARBA00001947"/>
    </source>
</evidence>
<dbReference type="SUPFAM" id="SSF50129">
    <property type="entry name" value="GroES-like"/>
    <property type="match status" value="1"/>
</dbReference>
<dbReference type="Gene3D" id="3.40.50.720">
    <property type="entry name" value="NAD(P)-binding Rossmann-like Domain"/>
    <property type="match status" value="1"/>
</dbReference>
<evidence type="ECO:0000256" key="7">
    <source>
        <dbReference type="RuleBase" id="RU361277"/>
    </source>
</evidence>
<dbReference type="GO" id="GO:0008270">
    <property type="term" value="F:zinc ion binding"/>
    <property type="evidence" value="ECO:0007669"/>
    <property type="project" value="InterPro"/>
</dbReference>
<dbReference type="AlphaFoldDB" id="A0A417Y3X3"/>
<dbReference type="Proteomes" id="UP000283644">
    <property type="component" value="Unassembled WGS sequence"/>
</dbReference>
<dbReference type="Pfam" id="PF00107">
    <property type="entry name" value="ADH_zinc_N"/>
    <property type="match status" value="1"/>
</dbReference>
<keyword evidence="10" id="KW-1185">Reference proteome</keyword>